<dbReference type="NCBIfam" id="NF038402">
    <property type="entry name" value="TroA_like"/>
    <property type="match status" value="1"/>
</dbReference>
<dbReference type="PATRIC" id="fig|699431.3.peg.378"/>
<dbReference type="EMBL" id="LGUC01000001">
    <property type="protein sequence ID" value="KPN29643.1"/>
    <property type="molecule type" value="Genomic_DNA"/>
</dbReference>
<proteinExistence type="predicted"/>
<dbReference type="PROSITE" id="PS50983">
    <property type="entry name" value="FE_B12_PBP"/>
    <property type="match status" value="1"/>
</dbReference>
<protein>
    <submittedName>
        <fullName evidence="3">Vitamin B12-binding protein</fullName>
    </submittedName>
</protein>
<evidence type="ECO:0000313" key="3">
    <source>
        <dbReference type="EMBL" id="KPN29643.1"/>
    </source>
</evidence>
<dbReference type="InterPro" id="IPR051030">
    <property type="entry name" value="Vitamin_B12-ABC_binding"/>
</dbReference>
<sequence>MRLVSLAPSATATLSAMGAVGDLVGATVHCDLAGVDTEPERVGGWLNADVDAVAALDPALVLTSDALQRETRDELRERGLAVHHSEPGTLEEAIDGFAELGRAVGHAEAGAELAADARERLRAVRAAVADEPRPTVYCEEWADPPMAAGNWVPEAVAAAGGAYPFAAPGERSGEVRREEVVAADPEYVILHPCGKGDRADPEAFRNRGWALDAEIHVVDDSLLNQPSPNLIAGVERLAAVLHGVDPAA</sequence>
<dbReference type="RefSeq" id="WP_054582889.1">
    <property type="nucleotide sequence ID" value="NZ_LGUC01000001.1"/>
</dbReference>
<name>A0A0N8HZJ0_9EURY</name>
<keyword evidence="1" id="KW-0732">Signal</keyword>
<dbReference type="PANTHER" id="PTHR42860:SF1">
    <property type="entry name" value="VITAMIN B12-BINDING PROTEIN"/>
    <property type="match status" value="1"/>
</dbReference>
<evidence type="ECO:0000259" key="2">
    <source>
        <dbReference type="PROSITE" id="PS50983"/>
    </source>
</evidence>
<reference evidence="4" key="1">
    <citation type="submission" date="2013-11" db="EMBL/GenBank/DDBJ databases">
        <authorList>
            <person name="Hoang H.T."/>
            <person name="Killian M.L."/>
            <person name="Madson D.M."/>
            <person name="Arruda P.H.E."/>
            <person name="Sun D."/>
            <person name="Schwartz K.J."/>
            <person name="Yoon K."/>
        </authorList>
    </citation>
    <scope>NUCLEOTIDE SEQUENCE [LARGE SCALE GENOMIC DNA]</scope>
    <source>
        <strain evidence="4">CDK2</strain>
    </source>
</reference>
<dbReference type="CDD" id="cd01144">
    <property type="entry name" value="BtuF"/>
    <property type="match status" value="1"/>
</dbReference>
<dbReference type="PANTHER" id="PTHR42860">
    <property type="entry name" value="VITAMIN B12-BINDING PROTEIN"/>
    <property type="match status" value="1"/>
</dbReference>
<evidence type="ECO:0000256" key="1">
    <source>
        <dbReference type="ARBA" id="ARBA00022729"/>
    </source>
</evidence>
<dbReference type="STRING" id="699431.SY89_00357"/>
<keyword evidence="4" id="KW-1185">Reference proteome</keyword>
<dbReference type="OrthoDB" id="9784at2157"/>
<evidence type="ECO:0000313" key="4">
    <source>
        <dbReference type="Proteomes" id="UP000050535"/>
    </source>
</evidence>
<accession>A0A0N8HZJ0</accession>
<organism evidence="3 4">
    <name type="scientific">Halolamina pelagica</name>
    <dbReference type="NCBI Taxonomy" id="699431"/>
    <lineage>
        <taxon>Archaea</taxon>
        <taxon>Methanobacteriati</taxon>
        <taxon>Methanobacteriota</taxon>
        <taxon>Stenosarchaea group</taxon>
        <taxon>Halobacteria</taxon>
        <taxon>Halobacteriales</taxon>
        <taxon>Haloferacaceae</taxon>
    </lineage>
</organism>
<feature type="domain" description="Fe/B12 periplasmic-binding" evidence="2">
    <location>
        <begin position="2"/>
        <end position="245"/>
    </location>
</feature>
<gene>
    <name evidence="3" type="primary">btuF_1</name>
    <name evidence="3" type="ORF">SY89_00357</name>
</gene>
<dbReference type="AlphaFoldDB" id="A0A0N8HZJ0"/>
<dbReference type="Proteomes" id="UP000050535">
    <property type="component" value="Unassembled WGS sequence"/>
</dbReference>
<dbReference type="Pfam" id="PF01497">
    <property type="entry name" value="Peripla_BP_2"/>
    <property type="match status" value="1"/>
</dbReference>
<dbReference type="InterPro" id="IPR002491">
    <property type="entry name" value="ABC_transptr_periplasmic_BD"/>
</dbReference>
<dbReference type="InterPro" id="IPR054828">
    <property type="entry name" value="Vit_B12_bind_prot"/>
</dbReference>
<dbReference type="SUPFAM" id="SSF53807">
    <property type="entry name" value="Helical backbone' metal receptor"/>
    <property type="match status" value="1"/>
</dbReference>
<comment type="caution">
    <text evidence="3">The sequence shown here is derived from an EMBL/GenBank/DDBJ whole genome shotgun (WGS) entry which is preliminary data.</text>
</comment>
<dbReference type="Gene3D" id="3.40.50.1980">
    <property type="entry name" value="Nitrogenase molybdenum iron protein domain"/>
    <property type="match status" value="2"/>
</dbReference>